<dbReference type="SUPFAM" id="SSF48452">
    <property type="entry name" value="TPR-like"/>
    <property type="match status" value="1"/>
</dbReference>
<dbReference type="PROSITE" id="PS51257">
    <property type="entry name" value="PROKAR_LIPOPROTEIN"/>
    <property type="match status" value="1"/>
</dbReference>
<dbReference type="RefSeq" id="WP_114678824.1">
    <property type="nucleotide sequence ID" value="NZ_CP031188.1"/>
</dbReference>
<dbReference type="AlphaFoldDB" id="A0A345HEQ6"/>
<dbReference type="EMBL" id="CP031188">
    <property type="protein sequence ID" value="AXG75066.1"/>
    <property type="molecule type" value="Genomic_DNA"/>
</dbReference>
<dbReference type="Gene3D" id="1.25.40.10">
    <property type="entry name" value="Tetratricopeptide repeat domain"/>
    <property type="match status" value="1"/>
</dbReference>
<proteinExistence type="predicted"/>
<evidence type="ECO:0000313" key="3">
    <source>
        <dbReference type="Proteomes" id="UP000253951"/>
    </source>
</evidence>
<evidence type="ECO:0000256" key="1">
    <source>
        <dbReference type="SAM" id="SignalP"/>
    </source>
</evidence>
<dbReference type="OrthoDB" id="9769023at2"/>
<evidence type="ECO:0008006" key="4">
    <source>
        <dbReference type="Google" id="ProtNLM"/>
    </source>
</evidence>
<accession>A0A345HEQ6</accession>
<keyword evidence="3" id="KW-1185">Reference proteome</keyword>
<gene>
    <name evidence="2" type="ORF">DVK85_12830</name>
</gene>
<reference evidence="2 3" key="1">
    <citation type="submission" date="2018-07" db="EMBL/GenBank/DDBJ databases">
        <title>Complete genome sequence of Flavobacterium arcticum type strain SM1502T.</title>
        <authorList>
            <person name="Li Y."/>
            <person name="Li D.-D."/>
        </authorList>
    </citation>
    <scope>NUCLEOTIDE SEQUENCE [LARGE SCALE GENOMIC DNA]</scope>
    <source>
        <strain evidence="2 3">SM1502</strain>
    </source>
</reference>
<keyword evidence="1" id="KW-0732">Signal</keyword>
<dbReference type="Proteomes" id="UP000253951">
    <property type="component" value="Chromosome"/>
</dbReference>
<dbReference type="KEGG" id="fat:DVK85_12830"/>
<sequence>MKAIKNKRTVVKTVMLLLLIGFQSCGTYNSKTSDIESDLYNGNFDKAVAGIEGNKFLKKKRNKLLYLMEKGKVEYMRGNYEISNKLLEEAYILIDDIIKTNAGQAIASKLTNPMAMPYKGEDFEKVTIYYYKALNYFMLGKPNEALVEAKRINIKLYELNEKYKENKNKYSEDAFSQILQGIIYESVGDINNAFIAYRNAEEIYTKNGGDFFGVPMPEQLKKDLLRTSKLMGFTQEYNDYRTKFNIAVEDTPKKTTPEDYQAKPTSEAIIFWENGVGPAKDQIVITASGGSGIFYGSYMDGDMLEEIIIPIPTGANIGSINAIAIPKYRERGAYYNKAEIIVNGKPQNFNLAQDFYPIAKQCLKDRMLRETIGLVTRFAAKKATSAGLGAIGKQLLGDTGGDLIKLGADVAGAATEKADTRNWQTLPATISYTRVPLHEGENKFIIRKYGPMGVDTDTLYIPYKRGLQIVSYFDVGRTQVIPNTPVAKPLLENPSATTLQKNSFEQSKGTTALVKPISKSEPETTVTNKVLAKYNTWTDGGNGISYKVTYETENRGGKLFYVKKVILQSDNKDTSNVTFTVTEKPFNRSFIEVNEFEYYDSQMNQKAEKQYYKITEKIKPGKETTAVTVYQTLPDFYVTILNIK</sequence>
<name>A0A345HEQ6_9FLAO</name>
<dbReference type="InterPro" id="IPR011990">
    <property type="entry name" value="TPR-like_helical_dom_sf"/>
</dbReference>
<protein>
    <recommendedName>
        <fullName evidence="4">Tetratricopeptide repeat protein</fullName>
    </recommendedName>
</protein>
<organism evidence="2 3">
    <name type="scientific">Flavobacterium arcticum</name>
    <dbReference type="NCBI Taxonomy" id="1784713"/>
    <lineage>
        <taxon>Bacteria</taxon>
        <taxon>Pseudomonadati</taxon>
        <taxon>Bacteroidota</taxon>
        <taxon>Flavobacteriia</taxon>
        <taxon>Flavobacteriales</taxon>
        <taxon>Flavobacteriaceae</taxon>
        <taxon>Flavobacterium</taxon>
    </lineage>
</organism>
<evidence type="ECO:0000313" key="2">
    <source>
        <dbReference type="EMBL" id="AXG75066.1"/>
    </source>
</evidence>
<feature type="chain" id="PRO_5016798787" description="Tetratricopeptide repeat protein" evidence="1">
    <location>
        <begin position="28"/>
        <end position="644"/>
    </location>
</feature>
<feature type="signal peptide" evidence="1">
    <location>
        <begin position="1"/>
        <end position="27"/>
    </location>
</feature>